<dbReference type="EMBL" id="CP036275">
    <property type="protein sequence ID" value="QDU40444.1"/>
    <property type="molecule type" value="Genomic_DNA"/>
</dbReference>
<protein>
    <submittedName>
        <fullName evidence="3">Chromosome partition protein Smc</fullName>
    </submittedName>
</protein>
<organism evidence="3 4">
    <name type="scientific">Maioricimonas rarisocia</name>
    <dbReference type="NCBI Taxonomy" id="2528026"/>
    <lineage>
        <taxon>Bacteria</taxon>
        <taxon>Pseudomonadati</taxon>
        <taxon>Planctomycetota</taxon>
        <taxon>Planctomycetia</taxon>
        <taxon>Planctomycetales</taxon>
        <taxon>Planctomycetaceae</taxon>
        <taxon>Maioricimonas</taxon>
    </lineage>
</organism>
<dbReference type="AlphaFoldDB" id="A0A517ZD77"/>
<dbReference type="InterPro" id="IPR008984">
    <property type="entry name" value="SMAD_FHA_dom_sf"/>
</dbReference>
<reference evidence="3 4" key="1">
    <citation type="submission" date="2019-02" db="EMBL/GenBank/DDBJ databases">
        <title>Deep-cultivation of Planctomycetes and their phenomic and genomic characterization uncovers novel biology.</title>
        <authorList>
            <person name="Wiegand S."/>
            <person name="Jogler M."/>
            <person name="Boedeker C."/>
            <person name="Pinto D."/>
            <person name="Vollmers J."/>
            <person name="Rivas-Marin E."/>
            <person name="Kohn T."/>
            <person name="Peeters S.H."/>
            <person name="Heuer A."/>
            <person name="Rast P."/>
            <person name="Oberbeckmann S."/>
            <person name="Bunk B."/>
            <person name="Jeske O."/>
            <person name="Meyerdierks A."/>
            <person name="Storesund J.E."/>
            <person name="Kallscheuer N."/>
            <person name="Luecker S."/>
            <person name="Lage O.M."/>
            <person name="Pohl T."/>
            <person name="Merkel B.J."/>
            <person name="Hornburger P."/>
            <person name="Mueller R.-W."/>
            <person name="Bruemmer F."/>
            <person name="Labrenz M."/>
            <person name="Spormann A.M."/>
            <person name="Op den Camp H."/>
            <person name="Overmann J."/>
            <person name="Amann R."/>
            <person name="Jetten M.S.M."/>
            <person name="Mascher T."/>
            <person name="Medema M.H."/>
            <person name="Devos D.P."/>
            <person name="Kaster A.-K."/>
            <person name="Ovreas L."/>
            <person name="Rohde M."/>
            <person name="Galperin M.Y."/>
            <person name="Jogler C."/>
        </authorList>
    </citation>
    <scope>NUCLEOTIDE SEQUENCE [LARGE SCALE GENOMIC DNA]</scope>
    <source>
        <strain evidence="3 4">Mal4</strain>
    </source>
</reference>
<dbReference type="Proteomes" id="UP000320496">
    <property type="component" value="Chromosome"/>
</dbReference>
<gene>
    <name evidence="3" type="primary">smc_7</name>
    <name evidence="3" type="ORF">Mal4_48010</name>
</gene>
<dbReference type="PROSITE" id="PS50006">
    <property type="entry name" value="FHA_DOMAIN"/>
    <property type="match status" value="1"/>
</dbReference>
<sequence>MSTHSTGTSSVSESVLMLVVEQPGGLQTSRQVRADETLIVGNGPSCGLQLHGAGIDSLHCMISLQGDRVRIYDWNSSGGTRVNGRRIEGEELIAAGDVIEIADIRVRTSIVADRSEEPSNDAERQEESASAATNVGSPPAASRPAPQKKAADETIDSVADLDDAEAMLVSSTADLGDGRPSEPDESAYAPLDVLDEFLDGAAEVVSNTPAYALDPELHDDTIELLKSEIAFLQTELAERDAAIRQYELLVEAPLDDESVAATDPEVDVEALVTRLEELLDELARSDERLSAMSELLRAAEDANEAEVEQRNQIEAWVGEIERRFQERDAEWQAERESLQKRLAEVAAQRDRLEQQLGQSGGGGADQKLEAHLKKLRQENTQLRGALEETRNEARSLTERLDQMDAGEVEARQQNAIEEALREERLQLAQERAAITRERAELARLEEQLQRDRDSMGAEGNAADQRIRAFREHLRELHESEPSRPKNTGLSSRLGKLWRKLEGRPLDTD</sequence>
<dbReference type="Pfam" id="PF00498">
    <property type="entry name" value="FHA"/>
    <property type="match status" value="1"/>
</dbReference>
<dbReference type="KEGG" id="mri:Mal4_48010"/>
<evidence type="ECO:0000313" key="4">
    <source>
        <dbReference type="Proteomes" id="UP000320496"/>
    </source>
</evidence>
<dbReference type="OrthoDB" id="262344at2"/>
<dbReference type="InterPro" id="IPR000253">
    <property type="entry name" value="FHA_dom"/>
</dbReference>
<dbReference type="RefSeq" id="WP_145371736.1">
    <property type="nucleotide sequence ID" value="NZ_CP036275.1"/>
</dbReference>
<dbReference type="Gene3D" id="2.60.200.20">
    <property type="match status" value="1"/>
</dbReference>
<feature type="region of interest" description="Disordered" evidence="1">
    <location>
        <begin position="112"/>
        <end position="154"/>
    </location>
</feature>
<feature type="compositionally biased region" description="Basic and acidic residues" evidence="1">
    <location>
        <begin position="464"/>
        <end position="483"/>
    </location>
</feature>
<keyword evidence="4" id="KW-1185">Reference proteome</keyword>
<proteinExistence type="predicted"/>
<feature type="compositionally biased region" description="Basic and acidic residues" evidence="1">
    <location>
        <begin position="498"/>
        <end position="508"/>
    </location>
</feature>
<name>A0A517ZD77_9PLAN</name>
<accession>A0A517ZD77</accession>
<evidence type="ECO:0000259" key="2">
    <source>
        <dbReference type="PROSITE" id="PS50006"/>
    </source>
</evidence>
<dbReference type="SUPFAM" id="SSF49879">
    <property type="entry name" value="SMAD/FHA domain"/>
    <property type="match status" value="1"/>
</dbReference>
<feature type="compositionally biased region" description="Basic and acidic residues" evidence="1">
    <location>
        <begin position="113"/>
        <end position="127"/>
    </location>
</feature>
<feature type="domain" description="FHA" evidence="2">
    <location>
        <begin position="38"/>
        <end position="87"/>
    </location>
</feature>
<feature type="region of interest" description="Disordered" evidence="1">
    <location>
        <begin position="448"/>
        <end position="508"/>
    </location>
</feature>
<evidence type="ECO:0000256" key="1">
    <source>
        <dbReference type="SAM" id="MobiDB-lite"/>
    </source>
</evidence>
<evidence type="ECO:0000313" key="3">
    <source>
        <dbReference type="EMBL" id="QDU40444.1"/>
    </source>
</evidence>
<dbReference type="CDD" id="cd00060">
    <property type="entry name" value="FHA"/>
    <property type="match status" value="1"/>
</dbReference>